<gene>
    <name evidence="6" type="ORF">SAMN02745218_00585</name>
</gene>
<dbReference type="Gene3D" id="3.30.70.120">
    <property type="match status" value="1"/>
</dbReference>
<name>A0A1M4UW03_9FIRM</name>
<dbReference type="RefSeq" id="WP_073163071.1">
    <property type="nucleotide sequence ID" value="NZ_FQUW01000007.1"/>
</dbReference>
<evidence type="ECO:0000256" key="1">
    <source>
        <dbReference type="ARBA" id="ARBA00006964"/>
    </source>
</evidence>
<evidence type="ECO:0000313" key="7">
    <source>
        <dbReference type="Proteomes" id="UP000184196"/>
    </source>
</evidence>
<evidence type="ECO:0000313" key="6">
    <source>
        <dbReference type="EMBL" id="SHE60874.1"/>
    </source>
</evidence>
<dbReference type="Proteomes" id="UP000184196">
    <property type="component" value="Unassembled WGS sequence"/>
</dbReference>
<evidence type="ECO:0000256" key="3">
    <source>
        <dbReference type="ARBA" id="ARBA00022723"/>
    </source>
</evidence>
<feature type="binding site" evidence="5">
    <location>
        <position position="331"/>
    </location>
    <ligand>
        <name>a divalent metal cation</name>
        <dbReference type="ChEBI" id="CHEBI:60240"/>
        <label>1</label>
    </ligand>
</feature>
<organism evidence="6 7">
    <name type="scientific">Desulfofundulus australicus DSM 11792</name>
    <dbReference type="NCBI Taxonomy" id="1121425"/>
    <lineage>
        <taxon>Bacteria</taxon>
        <taxon>Bacillati</taxon>
        <taxon>Bacillota</taxon>
        <taxon>Clostridia</taxon>
        <taxon>Eubacteriales</taxon>
        <taxon>Peptococcaceae</taxon>
        <taxon>Desulfofundulus</taxon>
    </lineage>
</organism>
<dbReference type="FunFam" id="3.30.70.120:FF:000006">
    <property type="entry name" value="GTP cyclohydrolase 1 type 2 homolog"/>
    <property type="match status" value="1"/>
</dbReference>
<evidence type="ECO:0000256" key="4">
    <source>
        <dbReference type="PIRNR" id="PIRNR037489"/>
    </source>
</evidence>
<evidence type="ECO:0000256" key="2">
    <source>
        <dbReference type="ARBA" id="ARBA00022112"/>
    </source>
</evidence>
<feature type="binding site" evidence="5">
    <location>
        <position position="105"/>
    </location>
    <ligand>
        <name>a divalent metal cation</name>
        <dbReference type="ChEBI" id="CHEBI:60240"/>
        <label>1</label>
    </ligand>
</feature>
<dbReference type="EMBL" id="FQUW01000007">
    <property type="protein sequence ID" value="SHE60874.1"/>
    <property type="molecule type" value="Genomic_DNA"/>
</dbReference>
<dbReference type="InterPro" id="IPR015867">
    <property type="entry name" value="N-reg_PII/ATP_PRibTrfase_C"/>
</dbReference>
<dbReference type="GO" id="GO:0005737">
    <property type="term" value="C:cytoplasm"/>
    <property type="evidence" value="ECO:0007669"/>
    <property type="project" value="TreeGrafter"/>
</dbReference>
<dbReference type="PANTHER" id="PTHR13799:SF14">
    <property type="entry name" value="GTP CYCLOHYDROLASE 1 TYPE 2 HOMOLOG"/>
    <property type="match status" value="1"/>
</dbReference>
<dbReference type="InterPro" id="IPR036069">
    <property type="entry name" value="DUF34/NIF3_sf"/>
</dbReference>
<dbReference type="SUPFAM" id="SSF102705">
    <property type="entry name" value="NIF3 (NGG1p interacting factor 3)-like"/>
    <property type="match status" value="1"/>
</dbReference>
<feature type="binding site" evidence="5">
    <location>
        <position position="66"/>
    </location>
    <ligand>
        <name>a divalent metal cation</name>
        <dbReference type="ChEBI" id="CHEBI:60240"/>
        <label>1</label>
    </ligand>
</feature>
<dbReference type="PANTHER" id="PTHR13799">
    <property type="entry name" value="NGG1 INTERACTING FACTOR 3"/>
    <property type="match status" value="1"/>
</dbReference>
<sequence length="372" mass="40731">MPVSGASVANIIEEMAPLELAEPWDNSGWQLGDPGAPVRRILLCLDVNEAVCREALERDVQLIVAHHPLFFKELKQIRTDRPGGALVAGLIRAGISVYAAHTNLDRCRGGVNDVLARRLRLRDVQVLSPGKEQYLKLVVFVPLDHVESVRSAIGAAGAGWIGNYSDCTFGVEGTGTFRPLEGTNPYIGQQGRLEQVREVRLETIVPQRLVERVVRAMLEAHPYEEVAYDLYPLANQVSPSSGLGRIGTLEESLPLKDFVAYVKGVLDLSAVRWGGEQERPVKRVALCGGSGGDLWSRARSLKADVFVTGDVGYHTARDMLAAGLAFVDAGHFGTERVILPVLQEYILQACRNRGLEVECLLSSTEEDSYIYS</sequence>
<protein>
    <recommendedName>
        <fullName evidence="2 4">GTP cyclohydrolase 1 type 2 homolog</fullName>
    </recommendedName>
</protein>
<accession>A0A1M4UW03</accession>
<dbReference type="NCBIfam" id="TIGR00486">
    <property type="entry name" value="YbgI_SA1388"/>
    <property type="match status" value="1"/>
</dbReference>
<dbReference type="PIRSF" id="PIRSF037489">
    <property type="entry name" value="UCP037489_NIF3_YqfO"/>
    <property type="match status" value="1"/>
</dbReference>
<proteinExistence type="inferred from homology"/>
<dbReference type="Gene3D" id="3.40.1390.30">
    <property type="entry name" value="NIF3 (NGG1p interacting factor 3)-like"/>
    <property type="match status" value="1"/>
</dbReference>
<dbReference type="InterPro" id="IPR017221">
    <property type="entry name" value="DUF34/NIF3_bac"/>
</dbReference>
<feature type="binding site" evidence="5">
    <location>
        <position position="67"/>
    </location>
    <ligand>
        <name>a divalent metal cation</name>
        <dbReference type="ChEBI" id="CHEBI:60240"/>
        <label>1</label>
    </ligand>
</feature>
<dbReference type="Pfam" id="PF01784">
    <property type="entry name" value="DUF34_NIF3"/>
    <property type="match status" value="1"/>
</dbReference>
<dbReference type="GO" id="GO:0046872">
    <property type="term" value="F:metal ion binding"/>
    <property type="evidence" value="ECO:0007669"/>
    <property type="project" value="UniProtKB-UniRule"/>
</dbReference>
<keyword evidence="7" id="KW-1185">Reference proteome</keyword>
<dbReference type="AlphaFoldDB" id="A0A1M4UW03"/>
<dbReference type="FunFam" id="3.40.1390.30:FF:000001">
    <property type="entry name" value="GTP cyclohydrolase 1 type 2"/>
    <property type="match status" value="1"/>
</dbReference>
<dbReference type="OrthoDB" id="9792792at2"/>
<comment type="similarity">
    <text evidence="1 4">Belongs to the GTP cyclohydrolase I type 2/NIF3 family.</text>
</comment>
<reference evidence="7" key="1">
    <citation type="submission" date="2016-11" db="EMBL/GenBank/DDBJ databases">
        <authorList>
            <person name="Varghese N."/>
            <person name="Submissions S."/>
        </authorList>
    </citation>
    <scope>NUCLEOTIDE SEQUENCE [LARGE SCALE GENOMIC DNA]</scope>
    <source>
        <strain evidence="7">DSM 11792</strain>
    </source>
</reference>
<feature type="binding site" evidence="5">
    <location>
        <position position="335"/>
    </location>
    <ligand>
        <name>a divalent metal cation</name>
        <dbReference type="ChEBI" id="CHEBI:60240"/>
        <label>1</label>
    </ligand>
</feature>
<evidence type="ECO:0000256" key="5">
    <source>
        <dbReference type="PIRSR" id="PIRSR602678-1"/>
    </source>
</evidence>
<dbReference type="InterPro" id="IPR002678">
    <property type="entry name" value="DUF34/NIF3"/>
</dbReference>
<keyword evidence="3 4" id="KW-0479">Metal-binding</keyword>